<keyword evidence="2" id="KW-1185">Reference proteome</keyword>
<protein>
    <submittedName>
        <fullName evidence="1">Uncharacterized protein</fullName>
    </submittedName>
</protein>
<comment type="caution">
    <text evidence="1">The sequence shown here is derived from an EMBL/GenBank/DDBJ whole genome shotgun (WGS) entry which is preliminary data.</text>
</comment>
<dbReference type="AlphaFoldDB" id="A0A0V1E3S4"/>
<name>A0A0V1E3S4_9BILA</name>
<gene>
    <name evidence="1" type="ORF">T11_12240</name>
</gene>
<dbReference type="EMBL" id="JYDP01007448">
    <property type="protein sequence ID" value="KRY68463.1"/>
    <property type="molecule type" value="Genomic_DNA"/>
</dbReference>
<proteinExistence type="predicted"/>
<organism evidence="1 2">
    <name type="scientific">Trichinella zimbabwensis</name>
    <dbReference type="NCBI Taxonomy" id="268475"/>
    <lineage>
        <taxon>Eukaryota</taxon>
        <taxon>Metazoa</taxon>
        <taxon>Ecdysozoa</taxon>
        <taxon>Nematoda</taxon>
        <taxon>Enoplea</taxon>
        <taxon>Dorylaimia</taxon>
        <taxon>Trichinellida</taxon>
        <taxon>Trichinellidae</taxon>
        <taxon>Trichinella</taxon>
    </lineage>
</organism>
<sequence length="40" mass="4520">MKELEKGPKKLKGVYMVGLMAPVAYVEEDGLVGNQWEERP</sequence>
<reference evidence="1 2" key="1">
    <citation type="submission" date="2015-01" db="EMBL/GenBank/DDBJ databases">
        <title>Evolution of Trichinella species and genotypes.</title>
        <authorList>
            <person name="Korhonen P.K."/>
            <person name="Edoardo P."/>
            <person name="Giuseppe L.R."/>
            <person name="Gasser R.B."/>
        </authorList>
    </citation>
    <scope>NUCLEOTIDE SEQUENCE [LARGE SCALE GENOMIC DNA]</scope>
    <source>
        <strain evidence="1">ISS1029</strain>
    </source>
</reference>
<dbReference type="Proteomes" id="UP000055024">
    <property type="component" value="Unassembled WGS sequence"/>
</dbReference>
<evidence type="ECO:0000313" key="2">
    <source>
        <dbReference type="Proteomes" id="UP000055024"/>
    </source>
</evidence>
<evidence type="ECO:0000313" key="1">
    <source>
        <dbReference type="EMBL" id="KRY68463.1"/>
    </source>
</evidence>
<accession>A0A0V1E3S4</accession>